<dbReference type="InterPro" id="IPR003370">
    <property type="entry name" value="Chromate_transpt"/>
</dbReference>
<gene>
    <name evidence="8" type="ORF">FPZ43_11545</name>
</gene>
<keyword evidence="6 7" id="KW-0472">Membrane</keyword>
<dbReference type="RefSeq" id="WP_146382082.1">
    <property type="nucleotide sequence ID" value="NZ_VOEJ01000005.1"/>
</dbReference>
<evidence type="ECO:0000313" key="8">
    <source>
        <dbReference type="EMBL" id="TWR28896.1"/>
    </source>
</evidence>
<dbReference type="Pfam" id="PF02417">
    <property type="entry name" value="Chromate_transp"/>
    <property type="match status" value="1"/>
</dbReference>
<dbReference type="Proteomes" id="UP000320042">
    <property type="component" value="Unassembled WGS sequence"/>
</dbReference>
<proteinExistence type="inferred from homology"/>
<evidence type="ECO:0000256" key="6">
    <source>
        <dbReference type="ARBA" id="ARBA00023136"/>
    </source>
</evidence>
<sequence>MHSDHSKNLFIKTAHALFFKASRSGLRRAGGLLGYMNRDLVEKKQWLTEEEYKDDQFVDAVAVAMITSVPMVITTGFVGYLSTVSWCKCSGSSDFPSLFLVQGIACAIIQEDDKNVSIKAFVKDITEEAMGALVGSVIIIATRSIIDFPTALILIGSAMALIYLKKVQDLT</sequence>
<keyword evidence="5 7" id="KW-1133">Transmembrane helix</keyword>
<evidence type="ECO:0000256" key="2">
    <source>
        <dbReference type="ARBA" id="ARBA00005262"/>
    </source>
</evidence>
<comment type="caution">
    <text evidence="8">The sequence shown here is derived from an EMBL/GenBank/DDBJ whole genome shotgun (WGS) entry which is preliminary data.</text>
</comment>
<reference evidence="8 9" key="1">
    <citation type="submission" date="2019-07" db="EMBL/GenBank/DDBJ databases">
        <authorList>
            <person name="Kim J."/>
        </authorList>
    </citation>
    <scope>NUCLEOTIDE SEQUENCE [LARGE SCALE GENOMIC DNA]</scope>
    <source>
        <strain evidence="9">dk17</strain>
    </source>
</reference>
<evidence type="ECO:0000256" key="4">
    <source>
        <dbReference type="ARBA" id="ARBA00022692"/>
    </source>
</evidence>
<evidence type="ECO:0000256" key="1">
    <source>
        <dbReference type="ARBA" id="ARBA00004651"/>
    </source>
</evidence>
<feature type="transmembrane region" description="Helical" evidence="7">
    <location>
        <begin position="145"/>
        <end position="164"/>
    </location>
</feature>
<evidence type="ECO:0000313" key="9">
    <source>
        <dbReference type="Proteomes" id="UP000320042"/>
    </source>
</evidence>
<dbReference type="AlphaFoldDB" id="A0A563UC44"/>
<evidence type="ECO:0000256" key="3">
    <source>
        <dbReference type="ARBA" id="ARBA00022475"/>
    </source>
</evidence>
<accession>A0A563UC44</accession>
<keyword evidence="4 7" id="KW-0812">Transmembrane</keyword>
<dbReference type="GO" id="GO:0005886">
    <property type="term" value="C:plasma membrane"/>
    <property type="evidence" value="ECO:0007669"/>
    <property type="project" value="UniProtKB-SubCell"/>
</dbReference>
<dbReference type="GO" id="GO:0015109">
    <property type="term" value="F:chromate transmembrane transporter activity"/>
    <property type="evidence" value="ECO:0007669"/>
    <property type="project" value="InterPro"/>
</dbReference>
<evidence type="ECO:0000256" key="5">
    <source>
        <dbReference type="ARBA" id="ARBA00022989"/>
    </source>
</evidence>
<name>A0A563UC44_9SPHI</name>
<evidence type="ECO:0000256" key="7">
    <source>
        <dbReference type="SAM" id="Phobius"/>
    </source>
</evidence>
<keyword evidence="3" id="KW-1003">Cell membrane</keyword>
<protein>
    <submittedName>
        <fullName evidence="8">Uncharacterized protein</fullName>
    </submittedName>
</protein>
<dbReference type="OrthoDB" id="9788907at2"/>
<comment type="subcellular location">
    <subcellularLocation>
        <location evidence="1">Cell membrane</location>
        <topology evidence="1">Multi-pass membrane protein</topology>
    </subcellularLocation>
</comment>
<organism evidence="8 9">
    <name type="scientific">Mucilaginibacter pallidiroseus</name>
    <dbReference type="NCBI Taxonomy" id="2599295"/>
    <lineage>
        <taxon>Bacteria</taxon>
        <taxon>Pseudomonadati</taxon>
        <taxon>Bacteroidota</taxon>
        <taxon>Sphingobacteriia</taxon>
        <taxon>Sphingobacteriales</taxon>
        <taxon>Sphingobacteriaceae</taxon>
        <taxon>Mucilaginibacter</taxon>
    </lineage>
</organism>
<comment type="similarity">
    <text evidence="2">Belongs to the chromate ion transporter (CHR) (TC 2.A.51) family.</text>
</comment>
<keyword evidence="9" id="KW-1185">Reference proteome</keyword>
<dbReference type="EMBL" id="VOEJ01000005">
    <property type="protein sequence ID" value="TWR28896.1"/>
    <property type="molecule type" value="Genomic_DNA"/>
</dbReference>